<dbReference type="SUPFAM" id="SSF53383">
    <property type="entry name" value="PLP-dependent transferases"/>
    <property type="match status" value="1"/>
</dbReference>
<dbReference type="EMBL" id="BBMT01000020">
    <property type="protein sequence ID" value="GAL37748.1"/>
    <property type="molecule type" value="Genomic_DNA"/>
</dbReference>
<dbReference type="AlphaFoldDB" id="A0A090TEK5"/>
<dbReference type="Proteomes" id="UP000029224">
    <property type="component" value="Unassembled WGS sequence"/>
</dbReference>
<protein>
    <submittedName>
        <fullName evidence="1">Transcriptional regulator GntR family domain /aspartate aminotransferase</fullName>
        <ecNumber evidence="1">2.6.1.1</ecNumber>
    </submittedName>
</protein>
<sequence length="84" mass="9469">MLKQAMQRISSSNSHLNQLMLYQPPAGLDAHRSIVANWLNDKGIKLPAHRMLFSSGAQHAIQMVLDTFTRAGDTLLVEKYTYQV</sequence>
<keyword evidence="2" id="KW-1185">Reference proteome</keyword>
<name>A0A090TEK5_9VIBR</name>
<proteinExistence type="predicted"/>
<keyword evidence="1" id="KW-0808">Transferase</keyword>
<dbReference type="EC" id="2.6.1.1" evidence="1"/>
<dbReference type="InterPro" id="IPR015421">
    <property type="entry name" value="PyrdxlP-dep_Trfase_major"/>
</dbReference>
<dbReference type="PANTHER" id="PTHR46577:SF1">
    <property type="entry name" value="HTH-TYPE TRANSCRIPTIONAL REGULATORY PROTEIN GABR"/>
    <property type="match status" value="1"/>
</dbReference>
<gene>
    <name evidence="1" type="ORF">JCM19240_201</name>
</gene>
<evidence type="ECO:0000313" key="1">
    <source>
        <dbReference type="EMBL" id="GAL37748.1"/>
    </source>
</evidence>
<dbReference type="GO" id="GO:0004069">
    <property type="term" value="F:L-aspartate:2-oxoglutarate aminotransferase activity"/>
    <property type="evidence" value="ECO:0007669"/>
    <property type="project" value="UniProtKB-EC"/>
</dbReference>
<dbReference type="InterPro" id="IPR051446">
    <property type="entry name" value="HTH_trans_reg/aminotransferase"/>
</dbReference>
<reference evidence="1 2" key="2">
    <citation type="submission" date="2014-09" db="EMBL/GenBank/DDBJ databases">
        <authorList>
            <consortium name="NBRP consortium"/>
            <person name="Sawabe T."/>
            <person name="Meirelles P."/>
            <person name="Nakanishi M."/>
            <person name="Sayaka M."/>
            <person name="Hattori M."/>
            <person name="Ohkuma M."/>
        </authorList>
    </citation>
    <scope>NUCLEOTIDE SEQUENCE [LARGE SCALE GENOMIC DNA]</scope>
    <source>
        <strain evidence="1 2">JCM 19240</strain>
    </source>
</reference>
<organism evidence="1 2">
    <name type="scientific">Vibrio maritimus</name>
    <dbReference type="NCBI Taxonomy" id="990268"/>
    <lineage>
        <taxon>Bacteria</taxon>
        <taxon>Pseudomonadati</taxon>
        <taxon>Pseudomonadota</taxon>
        <taxon>Gammaproteobacteria</taxon>
        <taxon>Vibrionales</taxon>
        <taxon>Vibrionaceae</taxon>
        <taxon>Vibrio</taxon>
    </lineage>
</organism>
<evidence type="ECO:0000313" key="2">
    <source>
        <dbReference type="Proteomes" id="UP000029224"/>
    </source>
</evidence>
<dbReference type="Gene3D" id="3.40.640.10">
    <property type="entry name" value="Type I PLP-dependent aspartate aminotransferase-like (Major domain)"/>
    <property type="match status" value="1"/>
</dbReference>
<comment type="caution">
    <text evidence="1">The sequence shown here is derived from an EMBL/GenBank/DDBJ whole genome shotgun (WGS) entry which is preliminary data.</text>
</comment>
<reference evidence="1 2" key="1">
    <citation type="submission" date="2014-09" db="EMBL/GenBank/DDBJ databases">
        <title>Vibrio maritimus JCM 19240. (C210) whole genome shotgun sequence.</title>
        <authorList>
            <person name="Sawabe T."/>
            <person name="Meirelles P."/>
            <person name="Nakanishi M."/>
            <person name="Sayaka M."/>
            <person name="Hattori M."/>
            <person name="Ohkuma M."/>
        </authorList>
    </citation>
    <scope>NUCLEOTIDE SEQUENCE [LARGE SCALE GENOMIC DNA]</scope>
    <source>
        <strain evidence="1 2">JCM 19240</strain>
    </source>
</reference>
<keyword evidence="1" id="KW-0032">Aminotransferase</keyword>
<dbReference type="InterPro" id="IPR015424">
    <property type="entry name" value="PyrdxlP-dep_Trfase"/>
</dbReference>
<dbReference type="PANTHER" id="PTHR46577">
    <property type="entry name" value="HTH-TYPE TRANSCRIPTIONAL REGULATORY PROTEIN GABR"/>
    <property type="match status" value="1"/>
</dbReference>
<accession>A0A090TEK5</accession>